<organism evidence="2 3">
    <name type="scientific">Alkalibacillus salilacus</name>
    <dbReference type="NCBI Taxonomy" id="284582"/>
    <lineage>
        <taxon>Bacteria</taxon>
        <taxon>Bacillati</taxon>
        <taxon>Bacillota</taxon>
        <taxon>Bacilli</taxon>
        <taxon>Bacillales</taxon>
        <taxon>Bacillaceae</taxon>
        <taxon>Alkalibacillus</taxon>
    </lineage>
</organism>
<dbReference type="Proteomes" id="UP001224359">
    <property type="component" value="Unassembled WGS sequence"/>
</dbReference>
<keyword evidence="2" id="KW-0378">Hydrolase</keyword>
<dbReference type="InterPro" id="IPR053136">
    <property type="entry name" value="UTP_pyrophosphatase-like"/>
</dbReference>
<comment type="caution">
    <text evidence="2">The sequence shown here is derived from an EMBL/GenBank/DDBJ whole genome shotgun (WGS) entry which is preliminary data.</text>
</comment>
<dbReference type="RefSeq" id="WP_306978203.1">
    <property type="nucleotide sequence ID" value="NZ_JAUSTQ010000017.1"/>
</dbReference>
<dbReference type="GO" id="GO:0016787">
    <property type="term" value="F:hydrolase activity"/>
    <property type="evidence" value="ECO:0007669"/>
    <property type="project" value="UniProtKB-KW"/>
</dbReference>
<sequence length="244" mass="29542">MTEQHQLEYGSHIIQYEIERKNVKHVNLNIKPNMTVVVSAHQDVPLDFIQRFVQKKASWILKHLGKFEKVQPEKKSEREYVSGESYKYLGKQYRLRVKKVQQKEDEHVKYLRGFLYLYVTDPDQYEKKEALMTEWYRKRARVIFQEALDKAYSKLEKYEVPKPTIQIRTMRARWGSCLKDSETILLNVELIKAPKHCIEYVVLHELIHFKYNDHSDQFYQMLYALMPDWEKRKVILDEEVVREL</sequence>
<name>A0ABT9VIF0_9BACI</name>
<dbReference type="Gene3D" id="3.30.2010.10">
    <property type="entry name" value="Metalloproteases ('zincins'), catalytic domain"/>
    <property type="match status" value="1"/>
</dbReference>
<evidence type="ECO:0000259" key="1">
    <source>
        <dbReference type="Pfam" id="PF01863"/>
    </source>
</evidence>
<dbReference type="Pfam" id="PF01863">
    <property type="entry name" value="YgjP-like"/>
    <property type="match status" value="1"/>
</dbReference>
<dbReference type="PANTHER" id="PTHR30399">
    <property type="entry name" value="UNCHARACTERIZED PROTEIN YGJP"/>
    <property type="match status" value="1"/>
</dbReference>
<accession>A0ABT9VIF0</accession>
<evidence type="ECO:0000313" key="3">
    <source>
        <dbReference type="Proteomes" id="UP001224359"/>
    </source>
</evidence>
<feature type="domain" description="YgjP-like metallopeptidase" evidence="1">
    <location>
        <begin position="24"/>
        <end position="238"/>
    </location>
</feature>
<protein>
    <submittedName>
        <fullName evidence="2">Metal-dependent hydrolase</fullName>
    </submittedName>
</protein>
<dbReference type="EMBL" id="JAUSTQ010000017">
    <property type="protein sequence ID" value="MDQ0160739.1"/>
    <property type="molecule type" value="Genomic_DNA"/>
</dbReference>
<evidence type="ECO:0000313" key="2">
    <source>
        <dbReference type="EMBL" id="MDQ0160739.1"/>
    </source>
</evidence>
<dbReference type="InterPro" id="IPR002725">
    <property type="entry name" value="YgjP-like_metallopeptidase"/>
</dbReference>
<dbReference type="PANTHER" id="PTHR30399:SF1">
    <property type="entry name" value="UTP PYROPHOSPHATASE"/>
    <property type="match status" value="1"/>
</dbReference>
<reference evidence="2 3" key="1">
    <citation type="submission" date="2023-07" db="EMBL/GenBank/DDBJ databases">
        <title>Genomic Encyclopedia of Type Strains, Phase IV (KMG-IV): sequencing the most valuable type-strain genomes for metagenomic binning, comparative biology and taxonomic classification.</title>
        <authorList>
            <person name="Goeker M."/>
        </authorList>
    </citation>
    <scope>NUCLEOTIDE SEQUENCE [LARGE SCALE GENOMIC DNA]</scope>
    <source>
        <strain evidence="2 3">DSM 16460</strain>
    </source>
</reference>
<gene>
    <name evidence="2" type="ORF">J2S77_002746</name>
</gene>
<keyword evidence="3" id="KW-1185">Reference proteome</keyword>
<dbReference type="CDD" id="cd07344">
    <property type="entry name" value="M48_yhfN_like"/>
    <property type="match status" value="1"/>
</dbReference>
<proteinExistence type="predicted"/>